<evidence type="ECO:0000256" key="1">
    <source>
        <dbReference type="ARBA" id="ARBA00004123"/>
    </source>
</evidence>
<keyword evidence="7" id="KW-1185">Reference proteome</keyword>
<comment type="subcellular location">
    <subcellularLocation>
        <location evidence="1">Nucleus</location>
    </subcellularLocation>
</comment>
<dbReference type="GeneID" id="35439788"/>
<dbReference type="Gene3D" id="4.10.240.10">
    <property type="entry name" value="Zn(2)-C6 fungal-type DNA-binding domain"/>
    <property type="match status" value="1"/>
</dbReference>
<reference evidence="6 7" key="1">
    <citation type="journal article" date="2016" name="Proc. Natl. Acad. Sci. U.S.A.">
        <title>Lipid metabolic changes in an early divergent fungus govern the establishment of a mutualistic symbiosis with endobacteria.</title>
        <authorList>
            <person name="Lastovetsky O.A."/>
            <person name="Gaspar M.L."/>
            <person name="Mondo S.J."/>
            <person name="LaButti K.M."/>
            <person name="Sandor L."/>
            <person name="Grigoriev I.V."/>
            <person name="Henry S.A."/>
            <person name="Pawlowska T.E."/>
        </authorList>
    </citation>
    <scope>NUCLEOTIDE SEQUENCE [LARGE SCALE GENOMIC DNA]</scope>
    <source>
        <strain evidence="6 7">ATCC 52813</strain>
    </source>
</reference>
<dbReference type="STRING" id="1340429.A0A2G4SWL5"/>
<protein>
    <recommendedName>
        <fullName evidence="8">Zn(2)-C6 fungal-type domain-containing protein</fullName>
    </recommendedName>
</protein>
<dbReference type="EMBL" id="KZ303849">
    <property type="protein sequence ID" value="PHZ12756.1"/>
    <property type="molecule type" value="Genomic_DNA"/>
</dbReference>
<dbReference type="InterPro" id="IPR050987">
    <property type="entry name" value="AtrR-like"/>
</dbReference>
<dbReference type="GO" id="GO:0003677">
    <property type="term" value="F:DNA binding"/>
    <property type="evidence" value="ECO:0007669"/>
    <property type="project" value="UniProtKB-KW"/>
</dbReference>
<keyword evidence="5" id="KW-0175">Coiled coil</keyword>
<evidence type="ECO:0008006" key="8">
    <source>
        <dbReference type="Google" id="ProtNLM"/>
    </source>
</evidence>
<dbReference type="GO" id="GO:0005634">
    <property type="term" value="C:nucleus"/>
    <property type="evidence" value="ECO:0007669"/>
    <property type="project" value="UniProtKB-SubCell"/>
</dbReference>
<evidence type="ECO:0000256" key="2">
    <source>
        <dbReference type="ARBA" id="ARBA00022723"/>
    </source>
</evidence>
<evidence type="ECO:0000313" key="6">
    <source>
        <dbReference type="EMBL" id="PHZ12756.1"/>
    </source>
</evidence>
<dbReference type="Proteomes" id="UP000242254">
    <property type="component" value="Unassembled WGS sequence"/>
</dbReference>
<proteinExistence type="predicted"/>
<keyword evidence="3" id="KW-0238">DNA-binding</keyword>
<dbReference type="GO" id="GO:0000981">
    <property type="term" value="F:DNA-binding transcription factor activity, RNA polymerase II-specific"/>
    <property type="evidence" value="ECO:0007669"/>
    <property type="project" value="InterPro"/>
</dbReference>
<dbReference type="InterPro" id="IPR036864">
    <property type="entry name" value="Zn2-C6_fun-type_DNA-bd_sf"/>
</dbReference>
<dbReference type="PANTHER" id="PTHR46910:SF3">
    <property type="entry name" value="HALOTOLERANCE PROTEIN 9-RELATED"/>
    <property type="match status" value="1"/>
</dbReference>
<dbReference type="AlphaFoldDB" id="A0A2G4SWL5"/>
<evidence type="ECO:0000313" key="7">
    <source>
        <dbReference type="Proteomes" id="UP000242254"/>
    </source>
</evidence>
<dbReference type="PANTHER" id="PTHR46910">
    <property type="entry name" value="TRANSCRIPTION FACTOR PDR1"/>
    <property type="match status" value="1"/>
</dbReference>
<dbReference type="RefSeq" id="XP_023466464.1">
    <property type="nucleotide sequence ID" value="XM_023608798.1"/>
</dbReference>
<keyword evidence="4" id="KW-0539">Nucleus</keyword>
<evidence type="ECO:0000256" key="3">
    <source>
        <dbReference type="ARBA" id="ARBA00023125"/>
    </source>
</evidence>
<feature type="coiled-coil region" evidence="5">
    <location>
        <begin position="66"/>
        <end position="93"/>
    </location>
</feature>
<sequence length="642" mass="74660">MRDKQTPCFGMESHIILAFINTTIECRRKRRKCVRVVPGQSCLRCQKMDKVCPCKEDNVIEPDNELNYLKQQVSELNQAIQKMEHELKTLGTKSPLYIKNNAMTLPRSAIDNLLYNWKVKINNGCFTIETGIKSIGDLLSQQPSLRYLSPLGNYATRLPDGSSALIHFKLQDHGGLFSLAGKIIPKLSTKKRSDEHKLLLGHVMFSSRRLIDKLVDIYFNCHNIYFGWLYEPSFRKRYSQLKEPLDDLICASLCCYVCATPCDHLDFNAYQRRDMCDYFYLKAKEKLLDQFDDPDKRLENVIAINMLFSYMHMTLKLIEYDAYMTIATQICYDLQSEYEAAKAQTGIDYALFARHFTQMFCVRLTLDCIANKPRSRMPSPMPKMDTFPCEPKETGEYLQVLKWLNEVYSNPVMDKLEEQVHLVFLGSTCTLSFDTIFKLDQFLTDFRKTIPKELQLCDDFFNEAKCRQALDQSKDSVAIFAFLHFILLIDTIYVMILQPVPTNDENDILLQQIQQIALERSSQMSRLMLYGMRRLCQLKSTSRCQVVMISAMIILYLIDLLVLQCSSTVEAVVIEGQQRLQECLVVINTIRGVRREDTLPQLLDVKRDIRDFIHSRKVDIDYYDRFPDPWCALLHDISHCFL</sequence>
<name>A0A2G4SWL5_RHIZD</name>
<organism evidence="6 7">
    <name type="scientific">Rhizopus microsporus ATCC 52813</name>
    <dbReference type="NCBI Taxonomy" id="1340429"/>
    <lineage>
        <taxon>Eukaryota</taxon>
        <taxon>Fungi</taxon>
        <taxon>Fungi incertae sedis</taxon>
        <taxon>Mucoromycota</taxon>
        <taxon>Mucoromycotina</taxon>
        <taxon>Mucoromycetes</taxon>
        <taxon>Mucorales</taxon>
        <taxon>Mucorineae</taxon>
        <taxon>Rhizopodaceae</taxon>
        <taxon>Rhizopus</taxon>
    </lineage>
</organism>
<dbReference type="GO" id="GO:0008270">
    <property type="term" value="F:zinc ion binding"/>
    <property type="evidence" value="ECO:0007669"/>
    <property type="project" value="InterPro"/>
</dbReference>
<gene>
    <name evidence="6" type="ORF">RHIMIDRAFT_237672</name>
</gene>
<dbReference type="CDD" id="cd12148">
    <property type="entry name" value="fungal_TF_MHR"/>
    <property type="match status" value="1"/>
</dbReference>
<evidence type="ECO:0000256" key="5">
    <source>
        <dbReference type="SAM" id="Coils"/>
    </source>
</evidence>
<accession>A0A2G4SWL5</accession>
<evidence type="ECO:0000256" key="4">
    <source>
        <dbReference type="ARBA" id="ARBA00023242"/>
    </source>
</evidence>
<keyword evidence="2" id="KW-0479">Metal-binding</keyword>